<accession>D6AK83</accession>
<gene>
    <name evidence="1" type="ORF">SSGG_00530</name>
</gene>
<evidence type="ECO:0000313" key="1">
    <source>
        <dbReference type="EMBL" id="EFE73164.2"/>
    </source>
</evidence>
<sequence length="37" mass="3846">MARIVRGAARLTRAAAAGPDGSKAPPAYRSCRRCALC</sequence>
<name>D6AK83_STRFL</name>
<protein>
    <submittedName>
        <fullName evidence="1">Uncharacterized protein</fullName>
    </submittedName>
</protein>
<organism evidence="1 2">
    <name type="scientific">Streptomyces filamentosus NRRL 15998</name>
    <dbReference type="NCBI Taxonomy" id="457431"/>
    <lineage>
        <taxon>Bacteria</taxon>
        <taxon>Bacillati</taxon>
        <taxon>Actinomycetota</taxon>
        <taxon>Actinomycetes</taxon>
        <taxon>Kitasatosporales</taxon>
        <taxon>Streptomycetaceae</taxon>
        <taxon>Streptomyces</taxon>
    </lineage>
</organism>
<dbReference type="Proteomes" id="UP000003986">
    <property type="component" value="Unassembled WGS sequence"/>
</dbReference>
<reference evidence="2" key="1">
    <citation type="submission" date="2008-10" db="EMBL/GenBank/DDBJ databases">
        <authorList>
            <person name="Molnar K."/>
        </authorList>
    </citation>
    <scope>NUCLEOTIDE SEQUENCE [LARGE SCALE GENOMIC DNA]</scope>
    <source>
        <strain evidence="2">NRRL 15998</strain>
    </source>
</reference>
<evidence type="ECO:0000313" key="2">
    <source>
        <dbReference type="Proteomes" id="UP000003986"/>
    </source>
</evidence>
<proteinExistence type="predicted"/>
<dbReference type="EMBL" id="DS999644">
    <property type="protein sequence ID" value="EFE73164.2"/>
    <property type="molecule type" value="Genomic_DNA"/>
</dbReference>
<reference evidence="2" key="2">
    <citation type="submission" date="2008-12" db="EMBL/GenBank/DDBJ databases">
        <title>Annotation of Streptomyces roseosporus strain NRRL 15998.</title>
        <authorList>
            <consortium name="The Broad Institute Genome Sequencing Platform"/>
            <consortium name="Broad Institute Microbial Sequencing Center"/>
            <person name="Fischbach M."/>
            <person name="Ward D."/>
            <person name="Young S."/>
            <person name="Kodira C.D."/>
            <person name="Zeng Q."/>
            <person name="Koehrsen M."/>
            <person name="Godfrey P."/>
            <person name="Alvarado L."/>
            <person name="Berlin A.M."/>
            <person name="Borenstein D."/>
            <person name="Chen Z."/>
            <person name="Engels R."/>
            <person name="Freedman E."/>
            <person name="Gellesch M."/>
            <person name="Goldberg J."/>
            <person name="Griggs A."/>
            <person name="Gujja S."/>
            <person name="Heiman D.I."/>
            <person name="Hepburn T.A."/>
            <person name="Howarth C."/>
            <person name="Jen D."/>
            <person name="Larson L."/>
            <person name="Lewis B."/>
            <person name="Mehta T."/>
            <person name="Park D."/>
            <person name="Pearson M."/>
            <person name="Roberts A."/>
            <person name="Saif S."/>
            <person name="Shea T.D."/>
            <person name="Shenoy N."/>
            <person name="Sisk P."/>
            <person name="Stolte C."/>
            <person name="Sykes S.N."/>
            <person name="Walk T."/>
            <person name="White J."/>
            <person name="Yandava C."/>
            <person name="Straight P."/>
            <person name="Clardy J."/>
            <person name="Hung D."/>
            <person name="Kolter R."/>
            <person name="Mekalanos J."/>
            <person name="Walker S."/>
            <person name="Walsh C.T."/>
            <person name="Wieland B.L.C."/>
            <person name="Ilzarbe M."/>
            <person name="Galagan J."/>
            <person name="Nusbaum C."/>
            <person name="Birren B."/>
        </authorList>
    </citation>
    <scope>NUCLEOTIDE SEQUENCE [LARGE SCALE GENOMIC DNA]</scope>
    <source>
        <strain evidence="2">NRRL 15998</strain>
    </source>
</reference>
<dbReference type="AlphaFoldDB" id="D6AK83"/>